<accession>A0A8J3E8W4</accession>
<evidence type="ECO:0000313" key="2">
    <source>
        <dbReference type="EMBL" id="GGF96757.1"/>
    </source>
</evidence>
<feature type="domain" description="Pilus assembly protein E-set like" evidence="1">
    <location>
        <begin position="262"/>
        <end position="326"/>
    </location>
</feature>
<dbReference type="EMBL" id="BMJS01000011">
    <property type="protein sequence ID" value="GGF96757.1"/>
    <property type="molecule type" value="Genomic_DNA"/>
</dbReference>
<reference evidence="2" key="2">
    <citation type="submission" date="2020-09" db="EMBL/GenBank/DDBJ databases">
        <authorList>
            <person name="Sun Q."/>
            <person name="Zhou Y."/>
        </authorList>
    </citation>
    <scope>NUCLEOTIDE SEQUENCE</scope>
    <source>
        <strain evidence="2">CGMCC 1.15758</strain>
    </source>
</reference>
<sequence>MAVYAKGSNKANASLIEFVPSGFESMLYTSGLVVNLIYQGESIDEYTIQFITADKYTVDLEGLLNQWKVKPTLKTYLITKLEKEGLTLNEVILLPDGSSWLIRSVLDIEALTLTIDINPDALIKSRVNESTYFDDGFIKSSVNRFSSIFNYNLDVAQDFSSHTNNNSSLYFGVGNTVSFEQTNITSSFGFSYDDGNGFDAILNQIQIAHDLKSNSLSLGYGGGLLGAGALSGINFGYSGSVIAVSLYSNSRLSTSNESATLHPITLFFPAQSTVRVYKDNKLISVQNFNAGMYDLSTQDFPVGVYNVKIEVYQGSTHISTVNKLIEKPFVISGLDPALGFAYAVWGGVASSATGGAYFDRPYLGGSMSKVINRYMLSNIATYQAGSLTVLELNNQFKLPWSLVGNLSLGVDNSLGYGLQASLNTSFINGSNIGISYSQYQSELQESPFAVGYESGSIGISANVAFGRFGDLSGSINYDFMSDVFYYTMGYNLSLFNRYGLNISGYVNLDWQNTQHFGSMVIDEFNYSFGLNLSYTIDQVGIIGLGSQYTPKSETFASNINYTHNDTNNEFIFDSINIGYMESPDLGMINLGANFSTQIISGSINATASDHLEGAGQSLSATLNGSMVYAQNAGVALSESAGEAGLLFYLDSPEEVNMRLMVNDTTYNVSSGANFIPLAPYQSYETYVLQATINGSNYDWDNAKESFALYPGNIYSVVKKIRRVTQVSGQLIRNHQPYAFGKLQSDDRLKTYSDENGYFLLSIDKENPVLNISGDGFSCEVSIKDKLNGDAIVNGQWIGEVGC</sequence>
<organism evidence="2 3">
    <name type="scientific">Cysteiniphilum litorale</name>
    <dbReference type="NCBI Taxonomy" id="2056700"/>
    <lineage>
        <taxon>Bacteria</taxon>
        <taxon>Pseudomonadati</taxon>
        <taxon>Pseudomonadota</taxon>
        <taxon>Gammaproteobacteria</taxon>
        <taxon>Thiotrichales</taxon>
        <taxon>Fastidiosibacteraceae</taxon>
        <taxon>Cysteiniphilum</taxon>
    </lineage>
</organism>
<keyword evidence="3" id="KW-1185">Reference proteome</keyword>
<dbReference type="RefSeq" id="WP_117002427.1">
    <property type="nucleotide sequence ID" value="NZ_BMJS01000011.1"/>
</dbReference>
<evidence type="ECO:0000259" key="1">
    <source>
        <dbReference type="Pfam" id="PF16967"/>
    </source>
</evidence>
<dbReference type="AlphaFoldDB" id="A0A8J3E8W4"/>
<proteinExistence type="predicted"/>
<dbReference type="InterPro" id="IPR032636">
    <property type="entry name" value="Pilus_assem_E-set-like_dom"/>
</dbReference>
<dbReference type="OrthoDB" id="6730090at2"/>
<reference evidence="2" key="1">
    <citation type="journal article" date="2014" name="Int. J. Syst. Evol. Microbiol.">
        <title>Complete genome sequence of Corynebacterium casei LMG S-19264T (=DSM 44701T), isolated from a smear-ripened cheese.</title>
        <authorList>
            <consortium name="US DOE Joint Genome Institute (JGI-PGF)"/>
            <person name="Walter F."/>
            <person name="Albersmeier A."/>
            <person name="Kalinowski J."/>
            <person name="Ruckert C."/>
        </authorList>
    </citation>
    <scope>NUCLEOTIDE SEQUENCE</scope>
    <source>
        <strain evidence="2">CGMCC 1.15758</strain>
    </source>
</reference>
<dbReference type="Pfam" id="PF16967">
    <property type="entry name" value="TcfC"/>
    <property type="match status" value="1"/>
</dbReference>
<dbReference type="Proteomes" id="UP000636949">
    <property type="component" value="Unassembled WGS sequence"/>
</dbReference>
<name>A0A8J3E8W4_9GAMM</name>
<evidence type="ECO:0000313" key="3">
    <source>
        <dbReference type="Proteomes" id="UP000636949"/>
    </source>
</evidence>
<comment type="caution">
    <text evidence="2">The sequence shown here is derived from an EMBL/GenBank/DDBJ whole genome shotgun (WGS) entry which is preliminary data.</text>
</comment>
<gene>
    <name evidence="2" type="ORF">GCM10010995_12510</name>
</gene>
<protein>
    <submittedName>
        <fullName evidence="2">Membrane protein</fullName>
    </submittedName>
</protein>